<dbReference type="PANTHER" id="PTHR39087">
    <property type="entry name" value="UPF0104 MEMBRANE PROTEIN MJ1595"/>
    <property type="match status" value="1"/>
</dbReference>
<evidence type="ECO:0000313" key="7">
    <source>
        <dbReference type="EMBL" id="MBT1690683.1"/>
    </source>
</evidence>
<keyword evidence="3 6" id="KW-0812">Transmembrane</keyword>
<dbReference type="EMBL" id="JAHESC010000079">
    <property type="protein sequence ID" value="MBT1690683.1"/>
    <property type="molecule type" value="Genomic_DNA"/>
</dbReference>
<evidence type="ECO:0000256" key="6">
    <source>
        <dbReference type="SAM" id="Phobius"/>
    </source>
</evidence>
<dbReference type="Proteomes" id="UP001319180">
    <property type="component" value="Unassembled WGS sequence"/>
</dbReference>
<feature type="transmembrane region" description="Helical" evidence="6">
    <location>
        <begin position="157"/>
        <end position="174"/>
    </location>
</feature>
<evidence type="ECO:0000256" key="1">
    <source>
        <dbReference type="ARBA" id="ARBA00004651"/>
    </source>
</evidence>
<comment type="caution">
    <text evidence="7">The sequence shown here is derived from an EMBL/GenBank/DDBJ whole genome shotgun (WGS) entry which is preliminary data.</text>
</comment>
<accession>A0AAP2GLY3</accession>
<comment type="subcellular location">
    <subcellularLocation>
        <location evidence="1">Cell membrane</location>
        <topology evidence="1">Multi-pass membrane protein</topology>
    </subcellularLocation>
</comment>
<keyword evidence="8" id="KW-1185">Reference proteome</keyword>
<keyword evidence="4 6" id="KW-1133">Transmembrane helix</keyword>
<feature type="transmembrane region" description="Helical" evidence="6">
    <location>
        <begin position="70"/>
        <end position="92"/>
    </location>
</feature>
<dbReference type="GO" id="GO:0005886">
    <property type="term" value="C:plasma membrane"/>
    <property type="evidence" value="ECO:0007669"/>
    <property type="project" value="UniProtKB-SubCell"/>
</dbReference>
<reference evidence="7 8" key="1">
    <citation type="submission" date="2021-05" db="EMBL/GenBank/DDBJ databases">
        <title>A Polyphasic approach of four new species of the genus Ohtaekwangia: Ohtaekwangia histidinii sp. nov., Ohtaekwangia cretensis sp. nov., Ohtaekwangia indiensis sp. nov., Ohtaekwangia reichenbachii sp. nov. from diverse environment.</title>
        <authorList>
            <person name="Octaviana S."/>
        </authorList>
    </citation>
    <scope>NUCLEOTIDE SEQUENCE [LARGE SCALE GENOMIC DNA]</scope>
    <source>
        <strain evidence="7 8">PWU37</strain>
    </source>
</reference>
<feature type="transmembrane region" description="Helical" evidence="6">
    <location>
        <begin position="98"/>
        <end position="120"/>
    </location>
</feature>
<dbReference type="InterPro" id="IPR022791">
    <property type="entry name" value="L-PG_synthase/AglD"/>
</dbReference>
<protein>
    <submittedName>
        <fullName evidence="7">Flippase-like domain-containing protein</fullName>
    </submittedName>
</protein>
<dbReference type="RefSeq" id="WP_254094372.1">
    <property type="nucleotide sequence ID" value="NZ_JAHESC010000079.1"/>
</dbReference>
<dbReference type="PANTHER" id="PTHR39087:SF2">
    <property type="entry name" value="UPF0104 MEMBRANE PROTEIN MJ1595"/>
    <property type="match status" value="1"/>
</dbReference>
<feature type="transmembrane region" description="Helical" evidence="6">
    <location>
        <begin position="19"/>
        <end position="37"/>
    </location>
</feature>
<gene>
    <name evidence="7" type="ORF">KK078_29230</name>
</gene>
<evidence type="ECO:0000256" key="5">
    <source>
        <dbReference type="ARBA" id="ARBA00023136"/>
    </source>
</evidence>
<sequence length="184" mass="20766">FVETLPINLSASTNKLQTLLYLVVPVLIVVVFAIWFIKRNERVMNFIRKTWYGFREGLLSVFRLENKVQFIIYSLAIWMLYFLMSYTVLKAFPSTSELGFGAVLSLFAIGSIAMAVPLPGGTGSYHLLVPQGLVFLYHVNSADATAFTFIFHGWQTAIMILAGAISLLLTSYQVKREALIREEQ</sequence>
<name>A0AAP2GLY3_9BACT</name>
<evidence type="ECO:0000256" key="3">
    <source>
        <dbReference type="ARBA" id="ARBA00022692"/>
    </source>
</evidence>
<evidence type="ECO:0000256" key="2">
    <source>
        <dbReference type="ARBA" id="ARBA00022475"/>
    </source>
</evidence>
<dbReference type="Pfam" id="PF03706">
    <property type="entry name" value="LPG_synthase_TM"/>
    <property type="match status" value="1"/>
</dbReference>
<organism evidence="7 8">
    <name type="scientific">Dawidia soli</name>
    <dbReference type="NCBI Taxonomy" id="2782352"/>
    <lineage>
        <taxon>Bacteria</taxon>
        <taxon>Pseudomonadati</taxon>
        <taxon>Bacteroidota</taxon>
        <taxon>Cytophagia</taxon>
        <taxon>Cytophagales</taxon>
        <taxon>Chryseotaleaceae</taxon>
        <taxon>Dawidia</taxon>
    </lineage>
</organism>
<keyword evidence="5 6" id="KW-0472">Membrane</keyword>
<keyword evidence="2" id="KW-1003">Cell membrane</keyword>
<dbReference type="AlphaFoldDB" id="A0AAP2GLY3"/>
<evidence type="ECO:0000313" key="8">
    <source>
        <dbReference type="Proteomes" id="UP001319180"/>
    </source>
</evidence>
<proteinExistence type="predicted"/>
<feature type="non-terminal residue" evidence="7">
    <location>
        <position position="1"/>
    </location>
</feature>
<evidence type="ECO:0000256" key="4">
    <source>
        <dbReference type="ARBA" id="ARBA00022989"/>
    </source>
</evidence>